<evidence type="ECO:0008006" key="2">
    <source>
        <dbReference type="Google" id="ProtNLM"/>
    </source>
</evidence>
<organism evidence="1">
    <name type="scientific">marine metagenome</name>
    <dbReference type="NCBI Taxonomy" id="408172"/>
    <lineage>
        <taxon>unclassified sequences</taxon>
        <taxon>metagenomes</taxon>
        <taxon>ecological metagenomes</taxon>
    </lineage>
</organism>
<dbReference type="SUPFAM" id="SSF53067">
    <property type="entry name" value="Actin-like ATPase domain"/>
    <property type="match status" value="1"/>
</dbReference>
<proteinExistence type="inferred from homology"/>
<sequence>MLKKVIGLMSGTSMDGIDAAYLKTDGKRKVELGESITLPFNQNLRQKLTKVISSNFELKALERQLTEAHVDAITHLKNKMITVGDDIDLIGFHGHTILHDPNNKKTLQIGDGKLLAELIGVDVICDFRSNDVLHGGQGAPFAPLYHKVLAANLEKPLTILNLGGVANITWLGDSGKILAFDTGPGNALIDDFMSLRLGKKMDFGGNLAMSGKVDKKILENFLEHPYFSMSAPKSLDRNQFELSPVSKLSDADGVATLSAFTAEAVANSFKLVPKKPKILLVTGGGRHNLALMRELKNRLGVEVQPVENVGWKGDALEAQAFGYLAVRSLLGLSLSLPSTTGVDLPLSGGVLFRASSIKNDYK</sequence>
<dbReference type="InterPro" id="IPR043129">
    <property type="entry name" value="ATPase_NBD"/>
</dbReference>
<dbReference type="PANTHER" id="PTHR30605">
    <property type="entry name" value="ANHYDRO-N-ACETYLMURAMIC ACID KINASE"/>
    <property type="match status" value="1"/>
</dbReference>
<dbReference type="AlphaFoldDB" id="A0A381T9Y3"/>
<name>A0A381T9Y3_9ZZZZ</name>
<dbReference type="EMBL" id="UINC01004255">
    <property type="protein sequence ID" value="SVA12990.1"/>
    <property type="molecule type" value="Genomic_DNA"/>
</dbReference>
<reference evidence="1" key="1">
    <citation type="submission" date="2018-05" db="EMBL/GenBank/DDBJ databases">
        <authorList>
            <person name="Lanie J.A."/>
            <person name="Ng W.-L."/>
            <person name="Kazmierczak K.M."/>
            <person name="Andrzejewski T.M."/>
            <person name="Davidsen T.M."/>
            <person name="Wayne K.J."/>
            <person name="Tettelin H."/>
            <person name="Glass J.I."/>
            <person name="Rusch D."/>
            <person name="Podicherti R."/>
            <person name="Tsui H.-C.T."/>
            <person name="Winkler M.E."/>
        </authorList>
    </citation>
    <scope>NUCLEOTIDE SEQUENCE</scope>
</reference>
<dbReference type="Pfam" id="PF03702">
    <property type="entry name" value="AnmK"/>
    <property type="match status" value="1"/>
</dbReference>
<protein>
    <recommendedName>
        <fullName evidence="2">Anhydro-N-acetylmuramic acid kinase</fullName>
    </recommendedName>
</protein>
<dbReference type="GO" id="GO:0016773">
    <property type="term" value="F:phosphotransferase activity, alcohol group as acceptor"/>
    <property type="evidence" value="ECO:0007669"/>
    <property type="project" value="InterPro"/>
</dbReference>
<dbReference type="GO" id="GO:0006040">
    <property type="term" value="P:amino sugar metabolic process"/>
    <property type="evidence" value="ECO:0007669"/>
    <property type="project" value="InterPro"/>
</dbReference>
<dbReference type="PANTHER" id="PTHR30605:SF0">
    <property type="entry name" value="ANHYDRO-N-ACETYLMURAMIC ACID KINASE"/>
    <property type="match status" value="1"/>
</dbReference>
<evidence type="ECO:0000313" key="1">
    <source>
        <dbReference type="EMBL" id="SVA12990.1"/>
    </source>
</evidence>
<dbReference type="InterPro" id="IPR005338">
    <property type="entry name" value="Anhydro_N_Ac-Mur_kinase"/>
</dbReference>
<gene>
    <name evidence="1" type="ORF">METZ01_LOCUS65844</name>
</gene>
<dbReference type="GO" id="GO:0005524">
    <property type="term" value="F:ATP binding"/>
    <property type="evidence" value="ECO:0007669"/>
    <property type="project" value="InterPro"/>
</dbReference>
<dbReference type="NCBIfam" id="NF007141">
    <property type="entry name" value="PRK09585.1-5"/>
    <property type="match status" value="1"/>
</dbReference>
<dbReference type="GO" id="GO:0009254">
    <property type="term" value="P:peptidoglycan turnover"/>
    <property type="evidence" value="ECO:0007669"/>
    <property type="project" value="InterPro"/>
</dbReference>
<dbReference type="HAMAP" id="MF_01270">
    <property type="entry name" value="AnhMurNAc_kinase"/>
    <property type="match status" value="1"/>
</dbReference>
<accession>A0A381T9Y3</accession>
<dbReference type="Gene3D" id="3.30.420.40">
    <property type="match status" value="2"/>
</dbReference>